<name>M7XDZ1_9BACT</name>
<reference evidence="1" key="1">
    <citation type="submission" date="2013-01" db="EMBL/GenBank/DDBJ databases">
        <title>Genome assembly of Mariniradius saccharolyticus AK6.</title>
        <authorList>
            <person name="Vaidya B."/>
            <person name="Khatri I."/>
            <person name="Tanuku N.R.S."/>
            <person name="Subramanian S."/>
            <person name="Pinnaka A."/>
        </authorList>
    </citation>
    <scope>NUCLEOTIDE SEQUENCE [LARGE SCALE GENOMIC DNA]</scope>
    <source>
        <strain evidence="1">AK6</strain>
    </source>
</reference>
<protein>
    <submittedName>
        <fullName evidence="1">Uncharacterized protein</fullName>
    </submittedName>
</protein>
<dbReference type="InParanoid" id="M7XDZ1"/>
<keyword evidence="2" id="KW-1185">Reference proteome</keyword>
<evidence type="ECO:0000313" key="1">
    <source>
        <dbReference type="EMBL" id="EMS33104.1"/>
    </source>
</evidence>
<dbReference type="AlphaFoldDB" id="M7XDZ1"/>
<proteinExistence type="predicted"/>
<gene>
    <name evidence="1" type="ORF">C943_00381</name>
</gene>
<evidence type="ECO:0000313" key="2">
    <source>
        <dbReference type="Proteomes" id="UP000010953"/>
    </source>
</evidence>
<comment type="caution">
    <text evidence="1">The sequence shown here is derived from an EMBL/GenBank/DDBJ whole genome shotgun (WGS) entry which is preliminary data.</text>
</comment>
<organism evidence="1 2">
    <name type="scientific">Mariniradius saccharolyticus AK6</name>
    <dbReference type="NCBI Taxonomy" id="1239962"/>
    <lineage>
        <taxon>Bacteria</taxon>
        <taxon>Pseudomonadati</taxon>
        <taxon>Bacteroidota</taxon>
        <taxon>Cytophagia</taxon>
        <taxon>Cytophagales</taxon>
        <taxon>Cyclobacteriaceae</taxon>
        <taxon>Mariniradius</taxon>
    </lineage>
</organism>
<sequence length="66" mass="7206">MNIGIHPAITDSLNFTQGGVKTRKVHKIAAFFFSSKGLPQKEKNLRGYKNPKGSAILESCVLSLMS</sequence>
<accession>M7XDZ1</accession>
<dbReference type="EMBL" id="AMZY02000010">
    <property type="protein sequence ID" value="EMS33104.1"/>
    <property type="molecule type" value="Genomic_DNA"/>
</dbReference>
<dbReference type="Proteomes" id="UP000010953">
    <property type="component" value="Unassembled WGS sequence"/>
</dbReference>